<protein>
    <recommendedName>
        <fullName evidence="7">2-C-methyl-D-erythritol 4-phosphate cytidylyltransferase</fullName>
        <ecNumber evidence="7">2.7.7.60</ecNumber>
    </recommendedName>
    <alternativeName>
        <fullName evidence="7">4-diphosphocytidyl-2C-methyl-D-erythritol synthase</fullName>
    </alternativeName>
    <alternativeName>
        <fullName evidence="7">MEP cytidylyltransferase</fullName>
        <shortName evidence="7">MCT</shortName>
    </alternativeName>
</protein>
<feature type="site" description="Positions MEP for the nucleophilic attack" evidence="7">
    <location>
        <position position="172"/>
    </location>
</feature>
<keyword evidence="9" id="KW-1185">Reference proteome</keyword>
<comment type="pathway">
    <text evidence="2 7">Isoprenoid biosynthesis; isopentenyl diphosphate biosynthesis via DXP pathway; isopentenyl diphosphate from 1-deoxy-D-xylulose 5-phosphate: step 2/6.</text>
</comment>
<dbReference type="SUPFAM" id="SSF53448">
    <property type="entry name" value="Nucleotide-diphospho-sugar transferases"/>
    <property type="match status" value="1"/>
</dbReference>
<dbReference type="InterPro" id="IPR029044">
    <property type="entry name" value="Nucleotide-diphossugar_trans"/>
</dbReference>
<dbReference type="InterPro" id="IPR018294">
    <property type="entry name" value="ISPD_synthase_CS"/>
</dbReference>
<dbReference type="Proteomes" id="UP001165042">
    <property type="component" value="Unassembled WGS sequence"/>
</dbReference>
<evidence type="ECO:0000256" key="3">
    <source>
        <dbReference type="ARBA" id="ARBA00009789"/>
    </source>
</evidence>
<gene>
    <name evidence="7 8" type="primary">ispD</name>
    <name evidence="8" type="ORF">Aglo03_39030</name>
</gene>
<dbReference type="InterPro" id="IPR050088">
    <property type="entry name" value="IspD/TarI_cytidylyltransf_bact"/>
</dbReference>
<keyword evidence="6 7" id="KW-0414">Isoprene biosynthesis</keyword>
<feature type="site" description="Transition state stabilizer" evidence="7">
    <location>
        <position position="38"/>
    </location>
</feature>
<comment type="function">
    <text evidence="7">Catalyzes the formation of 4-diphosphocytidyl-2-C-methyl-D-erythritol from CTP and 2-C-methyl-D-erythritol 4-phosphate (MEP).</text>
</comment>
<dbReference type="CDD" id="cd02516">
    <property type="entry name" value="CDP-ME_synthetase"/>
    <property type="match status" value="1"/>
</dbReference>
<dbReference type="HAMAP" id="MF_00108">
    <property type="entry name" value="IspD"/>
    <property type="match status" value="1"/>
</dbReference>
<comment type="caution">
    <text evidence="8">The sequence shown here is derived from an EMBL/GenBank/DDBJ whole genome shotgun (WGS) entry which is preliminary data.</text>
</comment>
<keyword evidence="5 7" id="KW-0548">Nucleotidyltransferase</keyword>
<name>A0A9W6QP22_9PSEU</name>
<dbReference type="EMBL" id="BSSD01000005">
    <property type="protein sequence ID" value="GLW93087.1"/>
    <property type="molecule type" value="Genomic_DNA"/>
</dbReference>
<dbReference type="Pfam" id="PF01128">
    <property type="entry name" value="IspD"/>
    <property type="match status" value="1"/>
</dbReference>
<sequence length="245" mass="25172">MTPPPDSSDPTALPEQARAVAIVPAAGRGERLGFGVPKALVPVRGTALLTHAVRGLLNAGCVRHVVVAAPPSEVESTTALLRAEGLAADVVPGGADRTESVRLALRHATKVIPDARVVLVHDAARSFTPAEVIRAVVAAVAAGAPAVVPVLPMADTVKQVDFGGTVLATPDRAALRVVQTPQGFDLDTLTRAYAEAGDSATDDAGLVEKIGIPVATVPGHAYAMKITTPFDLAIAEFILSREEAQ</sequence>
<proteinExistence type="inferred from homology"/>
<comment type="catalytic activity">
    <reaction evidence="1 7">
        <text>2-C-methyl-D-erythritol 4-phosphate + CTP + H(+) = 4-CDP-2-C-methyl-D-erythritol + diphosphate</text>
        <dbReference type="Rhea" id="RHEA:13429"/>
        <dbReference type="ChEBI" id="CHEBI:15378"/>
        <dbReference type="ChEBI" id="CHEBI:33019"/>
        <dbReference type="ChEBI" id="CHEBI:37563"/>
        <dbReference type="ChEBI" id="CHEBI:57823"/>
        <dbReference type="ChEBI" id="CHEBI:58262"/>
        <dbReference type="EC" id="2.7.7.60"/>
    </reaction>
</comment>
<evidence type="ECO:0000256" key="7">
    <source>
        <dbReference type="HAMAP-Rule" id="MF_00108"/>
    </source>
</evidence>
<dbReference type="FunFam" id="3.90.550.10:FF:000003">
    <property type="entry name" value="2-C-methyl-D-erythritol 4-phosphate cytidylyltransferase"/>
    <property type="match status" value="1"/>
</dbReference>
<dbReference type="PANTHER" id="PTHR32125:SF4">
    <property type="entry name" value="2-C-METHYL-D-ERYTHRITOL 4-PHOSPHATE CYTIDYLYLTRANSFERASE, CHLOROPLASTIC"/>
    <property type="match status" value="1"/>
</dbReference>
<reference evidence="8" key="1">
    <citation type="submission" date="2023-02" db="EMBL/GenBank/DDBJ databases">
        <title>Actinokineospora globicatena NBRC 15670.</title>
        <authorList>
            <person name="Ichikawa N."/>
            <person name="Sato H."/>
            <person name="Tonouchi N."/>
        </authorList>
    </citation>
    <scope>NUCLEOTIDE SEQUENCE</scope>
    <source>
        <strain evidence="8">NBRC 15670</strain>
    </source>
</reference>
<dbReference type="Gene3D" id="3.90.550.10">
    <property type="entry name" value="Spore Coat Polysaccharide Biosynthesis Protein SpsA, Chain A"/>
    <property type="match status" value="1"/>
</dbReference>
<feature type="site" description="Transition state stabilizer" evidence="7">
    <location>
        <position position="31"/>
    </location>
</feature>
<evidence type="ECO:0000256" key="1">
    <source>
        <dbReference type="ARBA" id="ARBA00001282"/>
    </source>
</evidence>
<accession>A0A9W6QP22</accession>
<dbReference type="AlphaFoldDB" id="A0A9W6QP22"/>
<evidence type="ECO:0000313" key="9">
    <source>
        <dbReference type="Proteomes" id="UP001165042"/>
    </source>
</evidence>
<dbReference type="PANTHER" id="PTHR32125">
    <property type="entry name" value="2-C-METHYL-D-ERYTHRITOL 4-PHOSPHATE CYTIDYLYLTRANSFERASE, CHLOROPLASTIC"/>
    <property type="match status" value="1"/>
</dbReference>
<dbReference type="GO" id="GO:0019288">
    <property type="term" value="P:isopentenyl diphosphate biosynthetic process, methylerythritol 4-phosphate pathway"/>
    <property type="evidence" value="ECO:0007669"/>
    <property type="project" value="UniProtKB-UniRule"/>
</dbReference>
<dbReference type="InterPro" id="IPR001228">
    <property type="entry name" value="IspD"/>
</dbReference>
<comment type="similarity">
    <text evidence="3 7">Belongs to the IspD/TarI cytidylyltransferase family. IspD subfamily.</text>
</comment>
<dbReference type="GO" id="GO:0050518">
    <property type="term" value="F:2-C-methyl-D-erythritol 4-phosphate cytidylyltransferase activity"/>
    <property type="evidence" value="ECO:0007669"/>
    <property type="project" value="UniProtKB-UniRule"/>
</dbReference>
<evidence type="ECO:0000256" key="2">
    <source>
        <dbReference type="ARBA" id="ARBA00004787"/>
    </source>
</evidence>
<dbReference type="InterPro" id="IPR034683">
    <property type="entry name" value="IspD/TarI"/>
</dbReference>
<feature type="site" description="Positions MEP for the nucleophilic attack" evidence="7">
    <location>
        <position position="225"/>
    </location>
</feature>
<evidence type="ECO:0000256" key="6">
    <source>
        <dbReference type="ARBA" id="ARBA00023229"/>
    </source>
</evidence>
<keyword evidence="4 7" id="KW-0808">Transferase</keyword>
<dbReference type="NCBIfam" id="TIGR00453">
    <property type="entry name" value="ispD"/>
    <property type="match status" value="1"/>
</dbReference>
<dbReference type="EC" id="2.7.7.60" evidence="7"/>
<evidence type="ECO:0000256" key="5">
    <source>
        <dbReference type="ARBA" id="ARBA00022695"/>
    </source>
</evidence>
<organism evidence="8 9">
    <name type="scientific">Actinokineospora globicatena</name>
    <dbReference type="NCBI Taxonomy" id="103729"/>
    <lineage>
        <taxon>Bacteria</taxon>
        <taxon>Bacillati</taxon>
        <taxon>Actinomycetota</taxon>
        <taxon>Actinomycetes</taxon>
        <taxon>Pseudonocardiales</taxon>
        <taxon>Pseudonocardiaceae</taxon>
        <taxon>Actinokineospora</taxon>
    </lineage>
</organism>
<evidence type="ECO:0000313" key="8">
    <source>
        <dbReference type="EMBL" id="GLW93087.1"/>
    </source>
</evidence>
<dbReference type="RefSeq" id="WP_285611465.1">
    <property type="nucleotide sequence ID" value="NZ_BSSD01000005.1"/>
</dbReference>
<evidence type="ECO:0000256" key="4">
    <source>
        <dbReference type="ARBA" id="ARBA00022679"/>
    </source>
</evidence>
<dbReference type="PROSITE" id="PS01295">
    <property type="entry name" value="ISPD"/>
    <property type="match status" value="1"/>
</dbReference>